<dbReference type="PANTHER" id="PTHR43272:SF107">
    <property type="entry name" value="LONG-CHAIN-FATTY-ACID--COA LIGASE 5"/>
    <property type="match status" value="1"/>
</dbReference>
<dbReference type="Gene3D" id="3.40.50.12780">
    <property type="entry name" value="N-terminal domain of ligase-like"/>
    <property type="match status" value="1"/>
</dbReference>
<comment type="caution">
    <text evidence="17">The sequence shown here is derived from an EMBL/GenBank/DDBJ whole genome shotgun (WGS) entry which is preliminary data.</text>
</comment>
<feature type="compositionally biased region" description="Basic and acidic residues" evidence="15">
    <location>
        <begin position="1"/>
        <end position="18"/>
    </location>
</feature>
<dbReference type="PANTHER" id="PTHR43272">
    <property type="entry name" value="LONG-CHAIN-FATTY-ACID--COA LIGASE"/>
    <property type="match status" value="1"/>
</dbReference>
<evidence type="ECO:0000256" key="7">
    <source>
        <dbReference type="ARBA" id="ARBA00024469"/>
    </source>
</evidence>
<evidence type="ECO:0000256" key="2">
    <source>
        <dbReference type="ARBA" id="ARBA00022598"/>
    </source>
</evidence>
<dbReference type="Proteomes" id="UP001642483">
    <property type="component" value="Unassembled WGS sequence"/>
</dbReference>
<dbReference type="InterPro" id="IPR042099">
    <property type="entry name" value="ANL_N_sf"/>
</dbReference>
<sequence length="675" mass="75290">MAPELKEEKLDQSEDERSNPSYEPIPLDELAKKQSVTIEGSECIRRSPMLTTDQPIAFMEKETRTLHDVFLRGLKRSNGRPCVGWRPGPKEPFKWLTYREVLDRAKNFGSGLVAKGAKANTSQLVGIFAQNRVEWKIAEQACNSYSMVIVPLYDTLGPQSVQYIITQCGLKLIVIDVNSKAKTLLNACKEGTYCLAILVMMEEPNDEVKRLAVETNVKIFTFDEMENIGKDEPHDFVPPSADDLHTICYTSGTTGFPKGVMLTHANVIADHAGVLAAGEETYINFSSEDVYISYLPLAHVFERLMAVAMYYEGARVGFFQGDIKLLTDDIIALRPTVMAMVPRLINRIYDKIWAGASQSLIKNFLLNRAVKSKSEKLSNGVTTKNSFWDKIVFRKIQNTLGGRLRVCVTGAAPVSPDILNFMRCALGIPFTEAYGQTESSSGICASCPGDYNTGSVGGPVLCNLVKLVDVPDKNYFAKDGKGEICAKGPNVFIGYYKDEEKTKETLDEEGWLHTGDVGMWLPNGSLKIIDRKKHIFKLSQGEYIAPEKIEGILLESPAVSQVFLYGESLKSAVVLVAVPDPESFEKWCSEKGVGSGAKYEDLCSNEQVNQLVLEDMRSFGKFRGLKSFELPAKLYLSSELFTIESELLTPTLKNRRPQIYARYQEEIAEMYKDLN</sequence>
<comment type="catalytic activity">
    <reaction evidence="12">
        <text>(E)-hexadec-2-enoate + ATP + CoA = (2E)-hexadecenoyl-CoA + AMP + diphosphate</text>
        <dbReference type="Rhea" id="RHEA:36139"/>
        <dbReference type="ChEBI" id="CHEBI:30616"/>
        <dbReference type="ChEBI" id="CHEBI:33019"/>
        <dbReference type="ChEBI" id="CHEBI:57287"/>
        <dbReference type="ChEBI" id="CHEBI:61526"/>
        <dbReference type="ChEBI" id="CHEBI:72745"/>
        <dbReference type="ChEBI" id="CHEBI:456215"/>
    </reaction>
    <physiologicalReaction direction="left-to-right" evidence="12">
        <dbReference type="Rhea" id="RHEA:36140"/>
    </physiologicalReaction>
</comment>
<comment type="catalytic activity">
    <reaction evidence="10">
        <text>15-hydroxy-(5Z,8Z,11Z,13E)-eicosatetraenoate + ATP + CoA = 15-hydroxy-(5Z,8Z,11Z,13E)-eicosatetraenoyl-CoA + AMP + diphosphate</text>
        <dbReference type="Rhea" id="RHEA:52116"/>
        <dbReference type="ChEBI" id="CHEBI:30616"/>
        <dbReference type="ChEBI" id="CHEBI:33019"/>
        <dbReference type="ChEBI" id="CHEBI:57287"/>
        <dbReference type="ChEBI" id="CHEBI:78832"/>
        <dbReference type="ChEBI" id="CHEBI:136409"/>
        <dbReference type="ChEBI" id="CHEBI:456215"/>
    </reaction>
    <physiologicalReaction direction="left-to-right" evidence="10">
        <dbReference type="Rhea" id="RHEA:52117"/>
    </physiologicalReaction>
</comment>
<dbReference type="CDD" id="cd05927">
    <property type="entry name" value="LC-FACS_euk"/>
    <property type="match status" value="1"/>
</dbReference>
<keyword evidence="5 14" id="KW-0067">ATP-binding</keyword>
<comment type="similarity">
    <text evidence="1 14">Belongs to the ATP-dependent AMP-binding enzyme family.</text>
</comment>
<evidence type="ECO:0000256" key="10">
    <source>
        <dbReference type="ARBA" id="ARBA00024532"/>
    </source>
</evidence>
<evidence type="ECO:0000256" key="12">
    <source>
        <dbReference type="ARBA" id="ARBA00024565"/>
    </source>
</evidence>
<feature type="domain" description="AMP-dependent synthetase/ligase" evidence="16">
    <location>
        <begin position="79"/>
        <end position="496"/>
    </location>
</feature>
<proteinExistence type="inferred from homology"/>
<comment type="catalytic activity">
    <reaction evidence="11">
        <text>(5Z,8Z,11Z,14Z)-eicosatetraenoate + ATP + CoA = (5Z,8Z,11Z,14Z)-eicosatetraenoyl-CoA + AMP + diphosphate</text>
        <dbReference type="Rhea" id="RHEA:19713"/>
        <dbReference type="ChEBI" id="CHEBI:30616"/>
        <dbReference type="ChEBI" id="CHEBI:32395"/>
        <dbReference type="ChEBI" id="CHEBI:33019"/>
        <dbReference type="ChEBI" id="CHEBI:57287"/>
        <dbReference type="ChEBI" id="CHEBI:57368"/>
        <dbReference type="ChEBI" id="CHEBI:456215"/>
        <dbReference type="EC" id="6.2.1.15"/>
    </reaction>
    <physiologicalReaction direction="left-to-right" evidence="11">
        <dbReference type="Rhea" id="RHEA:19714"/>
    </physiologicalReaction>
</comment>
<evidence type="ECO:0000313" key="18">
    <source>
        <dbReference type="Proteomes" id="UP001642483"/>
    </source>
</evidence>
<name>A0ABP0F3A6_CLALP</name>
<reference evidence="17 18" key="1">
    <citation type="submission" date="2024-02" db="EMBL/GenBank/DDBJ databases">
        <authorList>
            <person name="Daric V."/>
            <person name="Darras S."/>
        </authorList>
    </citation>
    <scope>NUCLEOTIDE SEQUENCE [LARGE SCALE GENOMIC DNA]</scope>
</reference>
<evidence type="ECO:0000256" key="4">
    <source>
        <dbReference type="ARBA" id="ARBA00022832"/>
    </source>
</evidence>
<keyword evidence="4 14" id="KW-0276">Fatty acid metabolism</keyword>
<evidence type="ECO:0000256" key="1">
    <source>
        <dbReference type="ARBA" id="ARBA00006432"/>
    </source>
</evidence>
<evidence type="ECO:0000313" key="17">
    <source>
        <dbReference type="EMBL" id="CAK8672752.1"/>
    </source>
</evidence>
<comment type="catalytic activity">
    <reaction evidence="8">
        <text>a long-chain fatty acid + ATP + CoA = a long-chain fatty acyl-CoA + AMP + diphosphate</text>
        <dbReference type="Rhea" id="RHEA:15421"/>
        <dbReference type="ChEBI" id="CHEBI:30616"/>
        <dbReference type="ChEBI" id="CHEBI:33019"/>
        <dbReference type="ChEBI" id="CHEBI:57287"/>
        <dbReference type="ChEBI" id="CHEBI:57560"/>
        <dbReference type="ChEBI" id="CHEBI:83139"/>
        <dbReference type="ChEBI" id="CHEBI:456215"/>
        <dbReference type="EC" id="6.2.1.3"/>
    </reaction>
    <physiologicalReaction direction="left-to-right" evidence="8">
        <dbReference type="Rhea" id="RHEA:15422"/>
    </physiologicalReaction>
</comment>
<keyword evidence="18" id="KW-1185">Reference proteome</keyword>
<gene>
    <name evidence="17" type="ORF">CVLEPA_LOCUS2440</name>
</gene>
<comment type="catalytic activity">
    <reaction evidence="9">
        <text>12-hydroxy-(5Z,8Z,10E,14Z)-eicosatetraenoate + ATP + CoA = 12-hydroxy-(5Z,8Z,10E,14Z)-eicosatetraenoyl-CoA + AMP + diphosphate</text>
        <dbReference type="Rhea" id="RHEA:52112"/>
        <dbReference type="ChEBI" id="CHEBI:30616"/>
        <dbReference type="ChEBI" id="CHEBI:33019"/>
        <dbReference type="ChEBI" id="CHEBI:57287"/>
        <dbReference type="ChEBI" id="CHEBI:90718"/>
        <dbReference type="ChEBI" id="CHEBI:136408"/>
        <dbReference type="ChEBI" id="CHEBI:456215"/>
    </reaction>
    <physiologicalReaction direction="left-to-right" evidence="9">
        <dbReference type="Rhea" id="RHEA:52113"/>
    </physiologicalReaction>
</comment>
<dbReference type="EMBL" id="CAWYQH010000001">
    <property type="protein sequence ID" value="CAK8672752.1"/>
    <property type="molecule type" value="Genomic_DNA"/>
</dbReference>
<organism evidence="17 18">
    <name type="scientific">Clavelina lepadiformis</name>
    <name type="common">Light-bulb sea squirt</name>
    <name type="synonym">Ascidia lepadiformis</name>
    <dbReference type="NCBI Taxonomy" id="159417"/>
    <lineage>
        <taxon>Eukaryota</taxon>
        <taxon>Metazoa</taxon>
        <taxon>Chordata</taxon>
        <taxon>Tunicata</taxon>
        <taxon>Ascidiacea</taxon>
        <taxon>Aplousobranchia</taxon>
        <taxon>Clavelinidae</taxon>
        <taxon>Clavelina</taxon>
    </lineage>
</organism>
<accession>A0ABP0F3A6</accession>
<dbReference type="SUPFAM" id="SSF56801">
    <property type="entry name" value="Acetyl-CoA synthetase-like"/>
    <property type="match status" value="1"/>
</dbReference>
<dbReference type="Pfam" id="PF00501">
    <property type="entry name" value="AMP-binding"/>
    <property type="match status" value="1"/>
</dbReference>
<comment type="function">
    <text evidence="14">Catalyzes the conversion of long-chain fatty acids to their active form acyl-CoAs for both synthesis of cellular lipids, and degradation via beta-oxidation.</text>
</comment>
<dbReference type="PROSITE" id="PS00455">
    <property type="entry name" value="AMP_BINDING"/>
    <property type="match status" value="1"/>
</dbReference>
<protein>
    <recommendedName>
        <fullName evidence="14">Long-chain-fatty-acid--CoA ligase</fullName>
        <ecNumber evidence="14">6.2.1.3</ecNumber>
    </recommendedName>
</protein>
<evidence type="ECO:0000256" key="9">
    <source>
        <dbReference type="ARBA" id="ARBA00024495"/>
    </source>
</evidence>
<evidence type="ECO:0000259" key="16">
    <source>
        <dbReference type="Pfam" id="PF00501"/>
    </source>
</evidence>
<comment type="catalytic activity">
    <reaction evidence="7">
        <text>5-hydroxy-(6E,8Z,11Z,14Z)-eicosatetraenoate + ATP + CoA = 5-hydroxy-(6E,8Z,11Z,14Z)-eicosatetraenoyl-CoA + AMP + diphosphate</text>
        <dbReference type="Rhea" id="RHEA:52108"/>
        <dbReference type="ChEBI" id="CHEBI:30616"/>
        <dbReference type="ChEBI" id="CHEBI:33019"/>
        <dbReference type="ChEBI" id="CHEBI:57287"/>
        <dbReference type="ChEBI" id="CHEBI:65341"/>
        <dbReference type="ChEBI" id="CHEBI:136407"/>
        <dbReference type="ChEBI" id="CHEBI:456215"/>
    </reaction>
    <physiologicalReaction direction="left-to-right" evidence="7">
        <dbReference type="Rhea" id="RHEA:52109"/>
    </physiologicalReaction>
</comment>
<evidence type="ECO:0000256" key="8">
    <source>
        <dbReference type="ARBA" id="ARBA00024484"/>
    </source>
</evidence>
<keyword evidence="6 14" id="KW-0443">Lipid metabolism</keyword>
<keyword evidence="3 14" id="KW-0547">Nucleotide-binding</keyword>
<evidence type="ECO:0000256" key="14">
    <source>
        <dbReference type="RuleBase" id="RU369030"/>
    </source>
</evidence>
<dbReference type="EC" id="6.2.1.3" evidence="14"/>
<evidence type="ECO:0000256" key="3">
    <source>
        <dbReference type="ARBA" id="ARBA00022741"/>
    </source>
</evidence>
<dbReference type="InterPro" id="IPR000873">
    <property type="entry name" value="AMP-dep_synth/lig_dom"/>
</dbReference>
<feature type="region of interest" description="Disordered" evidence="15">
    <location>
        <begin position="1"/>
        <end position="26"/>
    </location>
</feature>
<dbReference type="InterPro" id="IPR045311">
    <property type="entry name" value="LC-FACS_euk"/>
</dbReference>
<keyword evidence="2 14" id="KW-0436">Ligase</keyword>
<evidence type="ECO:0000256" key="11">
    <source>
        <dbReference type="ARBA" id="ARBA00024548"/>
    </source>
</evidence>
<evidence type="ECO:0000256" key="13">
    <source>
        <dbReference type="ARBA" id="ARBA00049139"/>
    </source>
</evidence>
<evidence type="ECO:0000256" key="5">
    <source>
        <dbReference type="ARBA" id="ARBA00022840"/>
    </source>
</evidence>
<dbReference type="InterPro" id="IPR020845">
    <property type="entry name" value="AMP-binding_CS"/>
</dbReference>
<evidence type="ECO:0000256" key="15">
    <source>
        <dbReference type="SAM" id="MobiDB-lite"/>
    </source>
</evidence>
<comment type="catalytic activity">
    <reaction evidence="13">
        <text>hexadecanoate + ATP + CoA = hexadecanoyl-CoA + AMP + diphosphate</text>
        <dbReference type="Rhea" id="RHEA:30751"/>
        <dbReference type="ChEBI" id="CHEBI:7896"/>
        <dbReference type="ChEBI" id="CHEBI:30616"/>
        <dbReference type="ChEBI" id="CHEBI:33019"/>
        <dbReference type="ChEBI" id="CHEBI:57287"/>
        <dbReference type="ChEBI" id="CHEBI:57379"/>
        <dbReference type="ChEBI" id="CHEBI:456215"/>
    </reaction>
    <physiologicalReaction direction="left-to-right" evidence="13">
        <dbReference type="Rhea" id="RHEA:30752"/>
    </physiologicalReaction>
</comment>
<evidence type="ECO:0000256" key="6">
    <source>
        <dbReference type="ARBA" id="ARBA00023098"/>
    </source>
</evidence>